<accession>A0A811MZA7</accession>
<keyword evidence="4" id="KW-1185">Reference proteome</keyword>
<protein>
    <submittedName>
        <fullName evidence="3">Uncharacterized protein</fullName>
    </submittedName>
</protein>
<feature type="signal peptide" evidence="2">
    <location>
        <begin position="1"/>
        <end position="27"/>
    </location>
</feature>
<feature type="region of interest" description="Disordered" evidence="1">
    <location>
        <begin position="41"/>
        <end position="151"/>
    </location>
</feature>
<evidence type="ECO:0000313" key="3">
    <source>
        <dbReference type="EMBL" id="CAD6214873.1"/>
    </source>
</evidence>
<feature type="compositionally biased region" description="Basic and acidic residues" evidence="1">
    <location>
        <begin position="133"/>
        <end position="145"/>
    </location>
</feature>
<evidence type="ECO:0000256" key="1">
    <source>
        <dbReference type="SAM" id="MobiDB-lite"/>
    </source>
</evidence>
<reference evidence="3" key="1">
    <citation type="submission" date="2020-10" db="EMBL/GenBank/DDBJ databases">
        <authorList>
            <person name="Han B."/>
            <person name="Lu T."/>
            <person name="Zhao Q."/>
            <person name="Huang X."/>
            <person name="Zhao Y."/>
        </authorList>
    </citation>
    <scope>NUCLEOTIDE SEQUENCE</scope>
</reference>
<dbReference type="EMBL" id="CAJGYO010000002">
    <property type="protein sequence ID" value="CAD6214873.1"/>
    <property type="molecule type" value="Genomic_DNA"/>
</dbReference>
<feature type="chain" id="PRO_5032627693" evidence="2">
    <location>
        <begin position="28"/>
        <end position="151"/>
    </location>
</feature>
<proteinExistence type="predicted"/>
<dbReference type="AlphaFoldDB" id="A0A811MZA7"/>
<evidence type="ECO:0000313" key="4">
    <source>
        <dbReference type="Proteomes" id="UP000604825"/>
    </source>
</evidence>
<dbReference type="Proteomes" id="UP000604825">
    <property type="component" value="Unassembled WGS sequence"/>
</dbReference>
<comment type="caution">
    <text evidence="3">The sequence shown here is derived from an EMBL/GenBank/DDBJ whole genome shotgun (WGS) entry which is preliminary data.</text>
</comment>
<sequence>MPLRCSSLSASKALLLVDLMEPATVAAVDVVIVVVRGAPSRGPRARARVRPEASAGGAGAARFRWPEASAVSAAGGASGATSARPGARSSARRGRAGVAAASETGGVTITSRGPARGEPIGGGTSQGGLEELSPTKDDERNRPAGDCKSSV</sequence>
<keyword evidence="2" id="KW-0732">Signal</keyword>
<name>A0A811MZA7_9POAL</name>
<gene>
    <name evidence="3" type="ORF">NCGR_LOCUS10158</name>
</gene>
<evidence type="ECO:0000256" key="2">
    <source>
        <dbReference type="SAM" id="SignalP"/>
    </source>
</evidence>
<organism evidence="3 4">
    <name type="scientific">Miscanthus lutarioriparius</name>
    <dbReference type="NCBI Taxonomy" id="422564"/>
    <lineage>
        <taxon>Eukaryota</taxon>
        <taxon>Viridiplantae</taxon>
        <taxon>Streptophyta</taxon>
        <taxon>Embryophyta</taxon>
        <taxon>Tracheophyta</taxon>
        <taxon>Spermatophyta</taxon>
        <taxon>Magnoliopsida</taxon>
        <taxon>Liliopsida</taxon>
        <taxon>Poales</taxon>
        <taxon>Poaceae</taxon>
        <taxon>PACMAD clade</taxon>
        <taxon>Panicoideae</taxon>
        <taxon>Andropogonodae</taxon>
        <taxon>Andropogoneae</taxon>
        <taxon>Saccharinae</taxon>
        <taxon>Miscanthus</taxon>
    </lineage>
</organism>
<feature type="compositionally biased region" description="Low complexity" evidence="1">
    <location>
        <begin position="68"/>
        <end position="89"/>
    </location>
</feature>